<evidence type="ECO:0000313" key="3">
    <source>
        <dbReference type="Proteomes" id="UP001357223"/>
    </source>
</evidence>
<organism evidence="2 3">
    <name type="scientific">Niallia oryzisoli</name>
    <dbReference type="NCBI Taxonomy" id="1737571"/>
    <lineage>
        <taxon>Bacteria</taxon>
        <taxon>Bacillati</taxon>
        <taxon>Bacillota</taxon>
        <taxon>Bacilli</taxon>
        <taxon>Bacillales</taxon>
        <taxon>Bacillaceae</taxon>
        <taxon>Niallia</taxon>
    </lineage>
</organism>
<name>A0ABZ2CJQ9_9BACI</name>
<accession>A0ABZ2CJQ9</accession>
<dbReference type="InterPro" id="IPR043472">
    <property type="entry name" value="Macro_dom-like"/>
</dbReference>
<evidence type="ECO:0000313" key="2">
    <source>
        <dbReference type="EMBL" id="WVX84032.1"/>
    </source>
</evidence>
<proteinExistence type="predicted"/>
<sequence>MPLDIVRNDITEMKVDAIVNAANPALQMGGGVCGAIFRAAGERALQKACNKIGGCQTGEAVITPGFKLDAKWIIHTPGPVWQGGSNQEAALLQASYQNSLELAKNHQCQSIAFPLISTGIYGYPKEEALQIAVAAITSFLFHHDMHVYLVVFDKNSFGLSKKLFSSIHQYINENYVEEIESKFQNRLEELHIQDSLQEMNPQEMQAEEDASASLANLLNQLAEPFSTHLLRIIDEKVMSDVEVYKRANMDRRLFSKIRNGVNLPKKKTVLALAIALHLNVDETIELLETAGYALSHSHKFDVIIEFFIKQEKYNIHEINEALFAFDQPLLGS</sequence>
<dbReference type="Proteomes" id="UP001357223">
    <property type="component" value="Chromosome"/>
</dbReference>
<dbReference type="SUPFAM" id="SSF47413">
    <property type="entry name" value="lambda repressor-like DNA-binding domains"/>
    <property type="match status" value="1"/>
</dbReference>
<reference evidence="2 3" key="1">
    <citation type="submission" date="2023-10" db="EMBL/GenBank/DDBJ databases">
        <title>Niallia locisalis sp.nov. isolated from a salt pond sample.</title>
        <authorList>
            <person name="Li X.-J."/>
            <person name="Dong L."/>
        </authorList>
    </citation>
    <scope>NUCLEOTIDE SEQUENCE [LARGE SCALE GENOMIC DNA]</scope>
    <source>
        <strain evidence="2 3">DSM 29761</strain>
    </source>
</reference>
<dbReference type="SUPFAM" id="SSF52949">
    <property type="entry name" value="Macro domain-like"/>
    <property type="match status" value="1"/>
</dbReference>
<dbReference type="PROSITE" id="PS51154">
    <property type="entry name" value="MACRO"/>
    <property type="match status" value="1"/>
</dbReference>
<dbReference type="PANTHER" id="PTHR11106:SF27">
    <property type="entry name" value="MACRO DOMAIN-CONTAINING PROTEIN"/>
    <property type="match status" value="1"/>
</dbReference>
<protein>
    <submittedName>
        <fullName evidence="2">Macro domain-containing protein</fullName>
    </submittedName>
</protein>
<dbReference type="RefSeq" id="WP_338452904.1">
    <property type="nucleotide sequence ID" value="NZ_CP137640.1"/>
</dbReference>
<dbReference type="Pfam" id="PF01661">
    <property type="entry name" value="Macro"/>
    <property type="match status" value="1"/>
</dbReference>
<evidence type="ECO:0000259" key="1">
    <source>
        <dbReference type="PROSITE" id="PS51154"/>
    </source>
</evidence>
<keyword evidence="3" id="KW-1185">Reference proteome</keyword>
<dbReference type="InterPro" id="IPR010982">
    <property type="entry name" value="Lambda_DNA-bd_dom_sf"/>
</dbReference>
<gene>
    <name evidence="2" type="ORF">R4Z09_14175</name>
</gene>
<feature type="domain" description="Macro" evidence="1">
    <location>
        <begin position="1"/>
        <end position="168"/>
    </location>
</feature>
<dbReference type="EMBL" id="CP137640">
    <property type="protein sequence ID" value="WVX84032.1"/>
    <property type="molecule type" value="Genomic_DNA"/>
</dbReference>
<dbReference type="SMART" id="SM00506">
    <property type="entry name" value="A1pp"/>
    <property type="match status" value="1"/>
</dbReference>
<dbReference type="InterPro" id="IPR002589">
    <property type="entry name" value="Macro_dom"/>
</dbReference>
<dbReference type="Gene3D" id="3.40.220.10">
    <property type="entry name" value="Leucine Aminopeptidase, subunit E, domain 1"/>
    <property type="match status" value="1"/>
</dbReference>
<dbReference type="PANTHER" id="PTHR11106">
    <property type="entry name" value="GANGLIOSIDE INDUCED DIFFERENTIATION ASSOCIATED PROTEIN 2-RELATED"/>
    <property type="match status" value="1"/>
</dbReference>
<dbReference type="CDD" id="cd02908">
    <property type="entry name" value="Macro_OAADPr_deacetylase"/>
    <property type="match status" value="1"/>
</dbReference>